<dbReference type="SMART" id="SM01019">
    <property type="entry name" value="B3"/>
    <property type="match status" value="1"/>
</dbReference>
<name>A0A7J7CYR0_TRIWF</name>
<evidence type="ECO:0000256" key="2">
    <source>
        <dbReference type="ARBA" id="ARBA00023015"/>
    </source>
</evidence>
<keyword evidence="4" id="KW-0804">Transcription</keyword>
<comment type="subcellular location">
    <subcellularLocation>
        <location evidence="1">Nucleus</location>
    </subcellularLocation>
</comment>
<dbReference type="Pfam" id="PF02362">
    <property type="entry name" value="B3"/>
    <property type="match status" value="1"/>
</dbReference>
<dbReference type="GO" id="GO:0005634">
    <property type="term" value="C:nucleus"/>
    <property type="evidence" value="ECO:0007669"/>
    <property type="project" value="UniProtKB-SubCell"/>
</dbReference>
<protein>
    <recommendedName>
        <fullName evidence="6">TF-B3 domain-containing protein</fullName>
    </recommendedName>
</protein>
<dbReference type="CDD" id="cd10017">
    <property type="entry name" value="B3_DNA"/>
    <property type="match status" value="1"/>
</dbReference>
<dbReference type="Gene3D" id="2.40.330.10">
    <property type="entry name" value="DNA-binding pseudobarrel domain"/>
    <property type="match status" value="1"/>
</dbReference>
<evidence type="ECO:0000259" key="6">
    <source>
        <dbReference type="PROSITE" id="PS50863"/>
    </source>
</evidence>
<dbReference type="InterPro" id="IPR015300">
    <property type="entry name" value="DNA-bd_pseudobarrel_sf"/>
</dbReference>
<organism evidence="7 8">
    <name type="scientific">Tripterygium wilfordii</name>
    <name type="common">Thunder God vine</name>
    <dbReference type="NCBI Taxonomy" id="458696"/>
    <lineage>
        <taxon>Eukaryota</taxon>
        <taxon>Viridiplantae</taxon>
        <taxon>Streptophyta</taxon>
        <taxon>Embryophyta</taxon>
        <taxon>Tracheophyta</taxon>
        <taxon>Spermatophyta</taxon>
        <taxon>Magnoliopsida</taxon>
        <taxon>eudicotyledons</taxon>
        <taxon>Gunneridae</taxon>
        <taxon>Pentapetalae</taxon>
        <taxon>rosids</taxon>
        <taxon>fabids</taxon>
        <taxon>Celastrales</taxon>
        <taxon>Celastraceae</taxon>
        <taxon>Tripterygium</taxon>
    </lineage>
</organism>
<dbReference type="GO" id="GO:0003677">
    <property type="term" value="F:DNA binding"/>
    <property type="evidence" value="ECO:0007669"/>
    <property type="project" value="UniProtKB-KW"/>
</dbReference>
<keyword evidence="3" id="KW-0238">DNA-binding</keyword>
<evidence type="ECO:0000313" key="8">
    <source>
        <dbReference type="Proteomes" id="UP000593562"/>
    </source>
</evidence>
<evidence type="ECO:0000256" key="1">
    <source>
        <dbReference type="ARBA" id="ARBA00004123"/>
    </source>
</evidence>
<dbReference type="SUPFAM" id="SSF101936">
    <property type="entry name" value="DNA-binding pseudobarrel domain"/>
    <property type="match status" value="1"/>
</dbReference>
<evidence type="ECO:0000256" key="4">
    <source>
        <dbReference type="ARBA" id="ARBA00023163"/>
    </source>
</evidence>
<accession>A0A7J7CYR0</accession>
<proteinExistence type="predicted"/>
<evidence type="ECO:0000313" key="7">
    <source>
        <dbReference type="EMBL" id="KAF5739214.1"/>
    </source>
</evidence>
<keyword evidence="2" id="KW-0805">Transcription regulation</keyword>
<gene>
    <name evidence="7" type="ORF">HS088_TW12G00415</name>
</gene>
<dbReference type="InterPro" id="IPR003340">
    <property type="entry name" value="B3_DNA-bd"/>
</dbReference>
<keyword evidence="8" id="KW-1185">Reference proteome</keyword>
<dbReference type="InParanoid" id="A0A7J7CYR0"/>
<feature type="domain" description="TF-B3" evidence="6">
    <location>
        <begin position="33"/>
        <end position="128"/>
    </location>
</feature>
<sequence>MGRNEDDVSVEMSDNFTINHRLRARSPVPCPRSKKRTTAQQFGTNCNHHVPKMFVSKYMKQQSMDTMLIVEDKSWPVRLAFYKSNTGKIVRGSGAFIRDNALQVGDVCVFELIDTEVSALKVSIFRHSGC</sequence>
<dbReference type="AlphaFoldDB" id="A0A7J7CYR0"/>
<dbReference type="InterPro" id="IPR044837">
    <property type="entry name" value="REM16-like"/>
</dbReference>
<dbReference type="PANTHER" id="PTHR31391">
    <property type="entry name" value="B3 DOMAIN-CONTAINING PROTEIN OS11G0197600-RELATED"/>
    <property type="match status" value="1"/>
</dbReference>
<evidence type="ECO:0000256" key="3">
    <source>
        <dbReference type="ARBA" id="ARBA00023125"/>
    </source>
</evidence>
<evidence type="ECO:0000256" key="5">
    <source>
        <dbReference type="ARBA" id="ARBA00023242"/>
    </source>
</evidence>
<reference evidence="7 8" key="1">
    <citation type="journal article" date="2020" name="Nat. Commun.">
        <title>Genome of Tripterygium wilfordii and identification of cytochrome P450 involved in triptolide biosynthesis.</title>
        <authorList>
            <person name="Tu L."/>
            <person name="Su P."/>
            <person name="Zhang Z."/>
            <person name="Gao L."/>
            <person name="Wang J."/>
            <person name="Hu T."/>
            <person name="Zhou J."/>
            <person name="Zhang Y."/>
            <person name="Zhao Y."/>
            <person name="Liu Y."/>
            <person name="Song Y."/>
            <person name="Tong Y."/>
            <person name="Lu Y."/>
            <person name="Yang J."/>
            <person name="Xu C."/>
            <person name="Jia M."/>
            <person name="Peters R.J."/>
            <person name="Huang L."/>
            <person name="Gao W."/>
        </authorList>
    </citation>
    <scope>NUCLEOTIDE SEQUENCE [LARGE SCALE GENOMIC DNA]</scope>
    <source>
        <strain evidence="8">cv. XIE 37</strain>
        <tissue evidence="7">Leaf</tissue>
    </source>
</reference>
<comment type="caution">
    <text evidence="7">The sequence shown here is derived from an EMBL/GenBank/DDBJ whole genome shotgun (WGS) entry which is preliminary data.</text>
</comment>
<dbReference type="PROSITE" id="PS50863">
    <property type="entry name" value="B3"/>
    <property type="match status" value="1"/>
</dbReference>
<dbReference type="Proteomes" id="UP000593562">
    <property type="component" value="Unassembled WGS sequence"/>
</dbReference>
<dbReference type="PANTHER" id="PTHR31391:SF143">
    <property type="entry name" value="B3 DNA-BINDING DOMAIN PROTEIN"/>
    <property type="match status" value="1"/>
</dbReference>
<keyword evidence="5" id="KW-0539">Nucleus</keyword>
<dbReference type="EMBL" id="JAAARO010000012">
    <property type="protein sequence ID" value="KAF5739214.1"/>
    <property type="molecule type" value="Genomic_DNA"/>
</dbReference>